<dbReference type="EMBL" id="NAFK01000172">
    <property type="protein sequence ID" value="OSJ24307.1"/>
    <property type="molecule type" value="Genomic_DNA"/>
</dbReference>
<organism evidence="2 3">
    <name type="scientific">Bradyrhizobium canariense</name>
    <dbReference type="NCBI Taxonomy" id="255045"/>
    <lineage>
        <taxon>Bacteria</taxon>
        <taxon>Pseudomonadati</taxon>
        <taxon>Pseudomonadota</taxon>
        <taxon>Alphaproteobacteria</taxon>
        <taxon>Hyphomicrobiales</taxon>
        <taxon>Nitrobacteraceae</taxon>
        <taxon>Bradyrhizobium</taxon>
    </lineage>
</organism>
<comment type="caution">
    <text evidence="2">The sequence shown here is derived from an EMBL/GenBank/DDBJ whole genome shotgun (WGS) entry which is preliminary data.</text>
</comment>
<evidence type="ECO:0000313" key="2">
    <source>
        <dbReference type="EMBL" id="OSJ24307.1"/>
    </source>
</evidence>
<evidence type="ECO:0000313" key="3">
    <source>
        <dbReference type="Proteomes" id="UP000193884"/>
    </source>
</evidence>
<evidence type="ECO:0000256" key="1">
    <source>
        <dbReference type="SAM" id="SignalP"/>
    </source>
</evidence>
<reference evidence="2 3" key="1">
    <citation type="submission" date="2017-03" db="EMBL/GenBank/DDBJ databases">
        <title>Whole genome sequences of fourteen strains of Bradyrhizobium canariense and one strain of Bradyrhizobium japonicum isolated from Lupinus (Papilionoideae: Genisteae) species in Algeria.</title>
        <authorList>
            <person name="Crovadore J."/>
            <person name="Chekireb D."/>
            <person name="Brachmann A."/>
            <person name="Chablais R."/>
            <person name="Cochard B."/>
            <person name="Lefort F."/>
        </authorList>
    </citation>
    <scope>NUCLEOTIDE SEQUENCE [LARGE SCALE GENOMIC DNA]</scope>
    <source>
        <strain evidence="2 3">UBMAN05</strain>
    </source>
</reference>
<gene>
    <name evidence="2" type="ORF">BST63_27660</name>
</gene>
<keyword evidence="3" id="KW-1185">Reference proteome</keyword>
<sequence>MAMSRRLAHRVFLASTLLGSSLVPAVAAELISPLDGYQAMLGTVAVSIYYQPIHTEYQVVMTVSSDKPDSVIRFVSNLAPGQQVVVSVPRGVGRAARELQLRRVGDKLELERPSNND</sequence>
<protein>
    <submittedName>
        <fullName evidence="2">Uncharacterized protein</fullName>
    </submittedName>
</protein>
<accession>A0ABX3WX86</accession>
<feature type="chain" id="PRO_5045972356" evidence="1">
    <location>
        <begin position="28"/>
        <end position="117"/>
    </location>
</feature>
<keyword evidence="1" id="KW-0732">Signal</keyword>
<dbReference type="Proteomes" id="UP000193884">
    <property type="component" value="Unassembled WGS sequence"/>
</dbReference>
<name>A0ABX3WX86_9BRAD</name>
<feature type="signal peptide" evidence="1">
    <location>
        <begin position="1"/>
        <end position="27"/>
    </location>
</feature>
<proteinExistence type="predicted"/>